<evidence type="ECO:0000313" key="2">
    <source>
        <dbReference type="EMBL" id="ADV84868.1"/>
    </source>
</evidence>
<name>E8V5A9_TERSS</name>
<dbReference type="RefSeq" id="WP_013570598.1">
    <property type="nucleotide sequence ID" value="NC_014963.1"/>
</dbReference>
<dbReference type="eggNOG" id="ENOG502ZNPU">
    <property type="taxonomic scope" value="Bacteria"/>
</dbReference>
<dbReference type="AlphaFoldDB" id="E8V5A9"/>
<feature type="region of interest" description="Disordered" evidence="1">
    <location>
        <begin position="1"/>
        <end position="27"/>
    </location>
</feature>
<evidence type="ECO:0008006" key="4">
    <source>
        <dbReference type="Google" id="ProtNLM"/>
    </source>
</evidence>
<protein>
    <recommendedName>
        <fullName evidence="4">DUF3606 domain-containing protein</fullName>
    </recommendedName>
</protein>
<organism evidence="2 3">
    <name type="scientific">Terriglobus saanensis (strain ATCC BAA-1853 / DSM 23119 / SP1PR4)</name>
    <dbReference type="NCBI Taxonomy" id="401053"/>
    <lineage>
        <taxon>Bacteria</taxon>
        <taxon>Pseudomonadati</taxon>
        <taxon>Acidobacteriota</taxon>
        <taxon>Terriglobia</taxon>
        <taxon>Terriglobales</taxon>
        <taxon>Acidobacteriaceae</taxon>
        <taxon>Terriglobus</taxon>
    </lineage>
</organism>
<keyword evidence="3" id="KW-1185">Reference proteome</keyword>
<dbReference type="OrthoDB" id="122925at2"/>
<evidence type="ECO:0000313" key="3">
    <source>
        <dbReference type="Proteomes" id="UP000006844"/>
    </source>
</evidence>
<feature type="compositionally biased region" description="Basic and acidic residues" evidence="1">
    <location>
        <begin position="12"/>
        <end position="22"/>
    </location>
</feature>
<dbReference type="HOGENOM" id="CLU_2774532_0_0_0"/>
<evidence type="ECO:0000256" key="1">
    <source>
        <dbReference type="SAM" id="MobiDB-lite"/>
    </source>
</evidence>
<accession>E8V5A9</accession>
<reference evidence="2 3" key="1">
    <citation type="journal article" date="2012" name="Stand. Genomic Sci.">
        <title>Complete genome sequence of Terriglobus saanensis type strain SP1PR4(T), an Acidobacteria from tundra soil.</title>
        <authorList>
            <person name="Rawat S.R."/>
            <person name="Mannisto M.K."/>
            <person name="Starovoytov V."/>
            <person name="Goodwin L."/>
            <person name="Nolan M."/>
            <person name="Hauser L."/>
            <person name="Land M."/>
            <person name="Davenport K.W."/>
            <person name="Woyke T."/>
            <person name="Haggblom M.M."/>
        </authorList>
    </citation>
    <scope>NUCLEOTIDE SEQUENCE</scope>
    <source>
        <strain evidence="3">ATCC BAA-1853 / DSM 23119 / SP1PR4</strain>
    </source>
</reference>
<dbReference type="Pfam" id="PF12244">
    <property type="entry name" value="DUF3606"/>
    <property type="match status" value="1"/>
</dbReference>
<dbReference type="EMBL" id="CP002467">
    <property type="protein sequence ID" value="ADV84868.1"/>
    <property type="molecule type" value="Genomic_DNA"/>
</dbReference>
<dbReference type="KEGG" id="tsa:AciPR4_4120"/>
<dbReference type="Proteomes" id="UP000006844">
    <property type="component" value="Chromosome"/>
</dbReference>
<sequence>MSDDLLAVPEEQPTKKGPHDPNEINPKLSSDIHYWAEEFHVTGQQLHEAIRVHGTHVAKIREALKHHKH</sequence>
<proteinExistence type="predicted"/>
<dbReference type="InterPro" id="IPR022037">
    <property type="entry name" value="DUF3606"/>
</dbReference>
<gene>
    <name evidence="2" type="ordered locus">AciPR4_4120</name>
</gene>